<dbReference type="EMBL" id="QGDL01000011">
    <property type="protein sequence ID" value="PWJ27609.1"/>
    <property type="molecule type" value="Genomic_DNA"/>
</dbReference>
<reference evidence="1 2" key="1">
    <citation type="submission" date="2018-05" db="EMBL/GenBank/DDBJ databases">
        <title>The Hungate 1000. A catalogue of reference genomes from the rumen microbiome.</title>
        <authorList>
            <person name="Kelly W."/>
        </authorList>
    </citation>
    <scope>NUCLEOTIDE SEQUENCE [LARGE SCALE GENOMIC DNA]</scope>
    <source>
        <strain evidence="1 2">NLAE-zl-C242</strain>
    </source>
</reference>
<evidence type="ECO:0000313" key="1">
    <source>
        <dbReference type="EMBL" id="PWJ27609.1"/>
    </source>
</evidence>
<keyword evidence="2" id="KW-1185">Reference proteome</keyword>
<dbReference type="Proteomes" id="UP000245845">
    <property type="component" value="Unassembled WGS sequence"/>
</dbReference>
<sequence length="227" mass="26755">MDYRVLTEAERKYTFSQSQQLSMQTGLIGYLRADFGSTGNEFWTTWNDFRKDLKTDEFKAEFDDVINGLRDGDVLSGRKAMSSYCYSTPDSSFNDDRNHYGIRLDTEKYSYLMRFNPNRGEYNLYCYCYQKEWLNSHLKNAERGIRFIDPHYQEQFRIADGEKISIKLGDGKTMERTCRYIDDYHLEVGTNLYHICEFAELCERNGHTVEPAAKENTKPAKDKEKSR</sequence>
<organism evidence="1 2">
    <name type="scientific">Faecalicatena orotica</name>
    <dbReference type="NCBI Taxonomy" id="1544"/>
    <lineage>
        <taxon>Bacteria</taxon>
        <taxon>Bacillati</taxon>
        <taxon>Bacillota</taxon>
        <taxon>Clostridia</taxon>
        <taxon>Lachnospirales</taxon>
        <taxon>Lachnospiraceae</taxon>
        <taxon>Faecalicatena</taxon>
    </lineage>
</organism>
<dbReference type="RefSeq" id="WP_066733301.1">
    <property type="nucleotide sequence ID" value="NZ_QGDL01000011.1"/>
</dbReference>
<dbReference type="OrthoDB" id="2594680at2"/>
<evidence type="ECO:0000313" key="2">
    <source>
        <dbReference type="Proteomes" id="UP000245845"/>
    </source>
</evidence>
<dbReference type="AlphaFoldDB" id="A0A2Y9BI18"/>
<accession>A0A2Y9BI18</accession>
<protein>
    <submittedName>
        <fullName evidence="1">Uncharacterized protein</fullName>
    </submittedName>
</protein>
<gene>
    <name evidence="1" type="ORF">A8806_11144</name>
</gene>
<proteinExistence type="predicted"/>
<comment type="caution">
    <text evidence="1">The sequence shown here is derived from an EMBL/GenBank/DDBJ whole genome shotgun (WGS) entry which is preliminary data.</text>
</comment>
<name>A0A2Y9BI18_9FIRM</name>